<evidence type="ECO:0000313" key="2">
    <source>
        <dbReference type="Proteomes" id="UP000011939"/>
    </source>
</evidence>
<reference evidence="1 2" key="1">
    <citation type="journal article" date="2013" name="Genome Announc.">
        <title>Genome Sequence of Campylobacter showae UNSWCD, Isolated from a Patient with Crohn's Disease.</title>
        <authorList>
            <person name="Tay A.P."/>
            <person name="Kaakoush N.O."/>
            <person name="Deshpande N.P."/>
            <person name="Chen Z."/>
            <person name="Mitchell H."/>
            <person name="Wilkins M.R."/>
        </authorList>
    </citation>
    <scope>NUCLEOTIDE SEQUENCE [LARGE SCALE GENOMIC DNA]</scope>
    <source>
        <strain evidence="1 2">CSUNSWCD</strain>
    </source>
</reference>
<gene>
    <name evidence="1" type="ORF">CSUNSWCD_157</name>
</gene>
<dbReference type="STRING" id="1244083.CSUNSWCD_157"/>
<proteinExistence type="predicted"/>
<name>M5II32_9BACT</name>
<dbReference type="Proteomes" id="UP000011939">
    <property type="component" value="Unassembled WGS sequence"/>
</dbReference>
<sequence length="67" mass="7589">MPFAVKFDCAFLFYDSVVSGKFEPSDALSNLNLTFPQIFATPNLNASFHSVKFKLFYDAIYPSKKLV</sequence>
<dbReference type="PATRIC" id="fig|1244083.3.peg.160"/>
<dbReference type="EMBL" id="AMZQ01000001">
    <property type="protein sequence ID" value="EKU12217.1"/>
    <property type="molecule type" value="Genomic_DNA"/>
</dbReference>
<dbReference type="AlphaFoldDB" id="M5II32"/>
<protein>
    <submittedName>
        <fullName evidence="1">Uncharacterized protein</fullName>
    </submittedName>
</protein>
<comment type="caution">
    <text evidence="1">The sequence shown here is derived from an EMBL/GenBank/DDBJ whole genome shotgun (WGS) entry which is preliminary data.</text>
</comment>
<accession>M5II32</accession>
<organism evidence="1 2">
    <name type="scientific">Campylobacter showae CSUNSWCD</name>
    <dbReference type="NCBI Taxonomy" id="1244083"/>
    <lineage>
        <taxon>Bacteria</taxon>
        <taxon>Pseudomonadati</taxon>
        <taxon>Campylobacterota</taxon>
        <taxon>Epsilonproteobacteria</taxon>
        <taxon>Campylobacterales</taxon>
        <taxon>Campylobacteraceae</taxon>
        <taxon>Campylobacter</taxon>
    </lineage>
</organism>
<evidence type="ECO:0000313" key="1">
    <source>
        <dbReference type="EMBL" id="EKU12217.1"/>
    </source>
</evidence>